<proteinExistence type="predicted"/>
<protein>
    <submittedName>
        <fullName evidence="1">Uncharacterized protein</fullName>
    </submittedName>
</protein>
<gene>
    <name evidence="1" type="ORF">Nkreftii_001283</name>
</gene>
<organism evidence="1 2">
    <name type="scientific">Candidatus Nitrospira kreftii</name>
    <dbReference type="NCBI Taxonomy" id="2652173"/>
    <lineage>
        <taxon>Bacteria</taxon>
        <taxon>Pseudomonadati</taxon>
        <taxon>Nitrospirota</taxon>
        <taxon>Nitrospiria</taxon>
        <taxon>Nitrospirales</taxon>
        <taxon>Nitrospiraceae</taxon>
        <taxon>Nitrospira</taxon>
    </lineage>
</organism>
<name>A0A7S8IYW9_9BACT</name>
<dbReference type="EMBL" id="CP047423">
    <property type="protein sequence ID" value="QPD03509.1"/>
    <property type="molecule type" value="Genomic_DNA"/>
</dbReference>
<sequence length="58" mass="6576">MTSICAKCGGCIIGERALDYYQAKRWRCINCGWYREDAAARPSRAISLSKRGTYQLRG</sequence>
<dbReference type="Proteomes" id="UP000593737">
    <property type="component" value="Chromosome"/>
</dbReference>
<evidence type="ECO:0000313" key="1">
    <source>
        <dbReference type="EMBL" id="QPD03509.1"/>
    </source>
</evidence>
<evidence type="ECO:0000313" key="2">
    <source>
        <dbReference type="Proteomes" id="UP000593737"/>
    </source>
</evidence>
<dbReference type="KEGG" id="nkf:Nkreftii_001283"/>
<dbReference type="AlphaFoldDB" id="A0A7S8IYW9"/>
<reference evidence="1 2" key="1">
    <citation type="journal article" date="2020" name="ISME J.">
        <title>Enrichment and physiological characterization of a novel comammox Nitrospira indicates ammonium inhibition of complete nitrification.</title>
        <authorList>
            <person name="Sakoula D."/>
            <person name="Koch H."/>
            <person name="Frank J."/>
            <person name="Jetten M.S.M."/>
            <person name="van Kessel M.A.H.J."/>
            <person name="Lucker S."/>
        </authorList>
    </citation>
    <scope>NUCLEOTIDE SEQUENCE [LARGE SCALE GENOMIC DNA]</scope>
    <source>
        <strain evidence="1">Comreactor17</strain>
    </source>
</reference>
<accession>A0A7S8IYW9</accession>